<dbReference type="PANTHER" id="PTHR24253">
    <property type="entry name" value="TRANSMEMBRANE PROTEASE SERINE"/>
    <property type="match status" value="1"/>
</dbReference>
<dbReference type="PROSITE" id="PS50240">
    <property type="entry name" value="TRYPSIN_DOM"/>
    <property type="match status" value="1"/>
</dbReference>
<keyword evidence="3" id="KW-1015">Disulfide bond</keyword>
<evidence type="ECO:0000256" key="2">
    <source>
        <dbReference type="ARBA" id="ARBA00022801"/>
    </source>
</evidence>
<reference evidence="5" key="2">
    <citation type="submission" date="2025-09" db="UniProtKB">
        <authorList>
            <consortium name="Ensembl"/>
        </authorList>
    </citation>
    <scope>IDENTIFICATION</scope>
</reference>
<dbReference type="Ensembl" id="ENSANAT00000031733.1">
    <property type="protein sequence ID" value="ENSANAP00000013904.1"/>
    <property type="gene ID" value="ENSANAG00000024871.1"/>
</dbReference>
<sequence length="152" mass="16300">MTVNEILLHADGNSHRMGSDITLLQLHRRAEFSSRILPACLPEPTMASAPSSSCWVSGWGMVTRMAILLPEPFQLQEAEVSIMENGVCASFFQPQHPGQPSSSDYSTHEDVLSAGDLITGKAICRVSGLSLSALCCPGPLPQGLLWTLPPQA</sequence>
<evidence type="ECO:0000256" key="3">
    <source>
        <dbReference type="ARBA" id="ARBA00023157"/>
    </source>
</evidence>
<protein>
    <recommendedName>
        <fullName evidence="4">Peptidase S1 domain-containing protein</fullName>
    </recommendedName>
</protein>
<dbReference type="GeneTree" id="ENSGT00940000157345"/>
<feature type="domain" description="Peptidase S1" evidence="4">
    <location>
        <begin position="1"/>
        <end position="138"/>
    </location>
</feature>
<keyword evidence="2" id="KW-0378">Hydrolase</keyword>
<dbReference type="AlphaFoldDB" id="A0A2K5CYY2"/>
<name>A0A2K5CYY2_AOTNA</name>
<dbReference type="PANTHER" id="PTHR24253:SF42">
    <property type="entry name" value="PROTEASE, SERINE 47"/>
    <property type="match status" value="1"/>
</dbReference>
<evidence type="ECO:0000313" key="6">
    <source>
        <dbReference type="Proteomes" id="UP000233020"/>
    </source>
</evidence>
<dbReference type="OMA" id="DSCEREK"/>
<keyword evidence="6" id="KW-1185">Reference proteome</keyword>
<dbReference type="InterPro" id="IPR043504">
    <property type="entry name" value="Peptidase_S1_PA_chymotrypsin"/>
</dbReference>
<organism evidence="5 6">
    <name type="scientific">Aotus nancymaae</name>
    <name type="common">Ma's night monkey</name>
    <dbReference type="NCBI Taxonomy" id="37293"/>
    <lineage>
        <taxon>Eukaryota</taxon>
        <taxon>Metazoa</taxon>
        <taxon>Chordata</taxon>
        <taxon>Craniata</taxon>
        <taxon>Vertebrata</taxon>
        <taxon>Euteleostomi</taxon>
        <taxon>Mammalia</taxon>
        <taxon>Eutheria</taxon>
        <taxon>Euarchontoglires</taxon>
        <taxon>Primates</taxon>
        <taxon>Haplorrhini</taxon>
        <taxon>Platyrrhini</taxon>
        <taxon>Aotidae</taxon>
        <taxon>Aotus</taxon>
    </lineage>
</organism>
<accession>A0A2K5CYY2</accession>
<dbReference type="InterPro" id="IPR009003">
    <property type="entry name" value="Peptidase_S1_PA"/>
</dbReference>
<proteinExistence type="predicted"/>
<dbReference type="FunFam" id="2.40.10.10:FF:000107">
    <property type="entry name" value="TISP43 isoform 6"/>
    <property type="match status" value="1"/>
</dbReference>
<dbReference type="GO" id="GO:0004252">
    <property type="term" value="F:serine-type endopeptidase activity"/>
    <property type="evidence" value="ECO:0007669"/>
    <property type="project" value="InterPro"/>
</dbReference>
<reference evidence="5" key="1">
    <citation type="submission" date="2025-08" db="UniProtKB">
        <authorList>
            <consortium name="Ensembl"/>
        </authorList>
    </citation>
    <scope>IDENTIFICATION</scope>
</reference>
<dbReference type="Proteomes" id="UP000233020">
    <property type="component" value="Unplaced"/>
</dbReference>
<dbReference type="InterPro" id="IPR001254">
    <property type="entry name" value="Trypsin_dom"/>
</dbReference>
<dbReference type="Gene3D" id="2.40.10.10">
    <property type="entry name" value="Trypsin-like serine proteases"/>
    <property type="match status" value="2"/>
</dbReference>
<evidence type="ECO:0000256" key="1">
    <source>
        <dbReference type="ARBA" id="ARBA00022670"/>
    </source>
</evidence>
<dbReference type="SUPFAM" id="SSF50494">
    <property type="entry name" value="Trypsin-like serine proteases"/>
    <property type="match status" value="1"/>
</dbReference>
<evidence type="ECO:0000259" key="4">
    <source>
        <dbReference type="PROSITE" id="PS50240"/>
    </source>
</evidence>
<evidence type="ECO:0000313" key="5">
    <source>
        <dbReference type="Ensembl" id="ENSANAP00000013904.1"/>
    </source>
</evidence>
<keyword evidence="1" id="KW-0645">Protease</keyword>
<dbReference type="STRING" id="37293.ENSANAP00000013904"/>
<dbReference type="GO" id="GO:0006508">
    <property type="term" value="P:proteolysis"/>
    <property type="evidence" value="ECO:0007669"/>
    <property type="project" value="UniProtKB-KW"/>
</dbReference>
<dbReference type="Pfam" id="PF00089">
    <property type="entry name" value="Trypsin"/>
    <property type="match status" value="1"/>
</dbReference>